<dbReference type="NCBIfam" id="TIGR00216">
    <property type="entry name" value="ispH_lytB"/>
    <property type="match status" value="1"/>
</dbReference>
<evidence type="ECO:0000256" key="5">
    <source>
        <dbReference type="ARBA" id="ARBA00023004"/>
    </source>
</evidence>
<keyword evidence="2" id="KW-0004">4Fe-4S</keyword>
<dbReference type="Gene3D" id="3.40.1010.20">
    <property type="entry name" value="4-hydroxy-3-methylbut-2-enyl diphosphate reductase, catalytic domain"/>
    <property type="match status" value="2"/>
</dbReference>
<dbReference type="EMBL" id="JABDJR010000306">
    <property type="protein sequence ID" value="NNF06636.1"/>
    <property type="molecule type" value="Genomic_DNA"/>
</dbReference>
<evidence type="ECO:0000256" key="6">
    <source>
        <dbReference type="ARBA" id="ARBA00023014"/>
    </source>
</evidence>
<dbReference type="NCBIfam" id="NF009911">
    <property type="entry name" value="PRK13371.1"/>
    <property type="match status" value="1"/>
</dbReference>
<dbReference type="GO" id="GO:0050992">
    <property type="term" value="P:dimethylallyl diphosphate biosynthetic process"/>
    <property type="evidence" value="ECO:0007669"/>
    <property type="project" value="InterPro"/>
</dbReference>
<evidence type="ECO:0000313" key="9">
    <source>
        <dbReference type="EMBL" id="NNF06636.1"/>
    </source>
</evidence>
<comment type="pathway">
    <text evidence="7">Isoprenoid biosynthesis; isopentenyl diphosphate biosynthesis via DXP pathway; isopentenyl diphosphate from 1-deoxy-D-xylulose 5-phosphate: step 6/6.</text>
</comment>
<comment type="caution">
    <text evidence="9">The sequence shown here is derived from an EMBL/GenBank/DDBJ whole genome shotgun (WGS) entry which is preliminary data.</text>
</comment>
<dbReference type="Proteomes" id="UP000547674">
    <property type="component" value="Unassembled WGS sequence"/>
</dbReference>
<gene>
    <name evidence="9" type="ORF">HKN21_07735</name>
</gene>
<sequence length="389" mass="43084">PVPPEGSEANRQSYASTLVDQLRANDYRLEEGRVTLVMARMFGFCWGVDKAVEIVQDALAAFPNRQIWLVNQMIHNPAVNQDLISRGIKFIKGTYSDGQGFAAVSKDDVAIIPAFSSAVEEILELEKIGCEVIDTTCPWVLKPHLRTKRNIEAGFTTLIHATLGHDETRATCSLITHEKGKYLVVRDLDETQLVIDFIRGANTAEDLMKALGNAASPDFDPEKDLTQVALINQTTMLASESREIGKRVQDVMIERYGEDAIKEHFRDFDTICNATQDNQDAMLNLVDKENLDLMIVVGGFESSNTKNLARIAWKKVPTYHIEDSNDLSPDQVRHLPVDSYESVTSQDWLRSEGPLCVGFTAGASTPDTKLAEVIAKVTELAGESLSPTK</sequence>
<dbReference type="GO" id="GO:0019288">
    <property type="term" value="P:isopentenyl diphosphate biosynthetic process, methylerythritol 4-phosphate pathway"/>
    <property type="evidence" value="ECO:0007669"/>
    <property type="project" value="InterPro"/>
</dbReference>
<dbReference type="EC" id="1.17.7.4" evidence="9"/>
<feature type="non-terminal residue" evidence="9">
    <location>
        <position position="1"/>
    </location>
</feature>
<evidence type="ECO:0000256" key="2">
    <source>
        <dbReference type="ARBA" id="ARBA00022485"/>
    </source>
</evidence>
<keyword evidence="3" id="KW-0479">Metal-binding</keyword>
<evidence type="ECO:0000256" key="4">
    <source>
        <dbReference type="ARBA" id="ARBA00023002"/>
    </source>
</evidence>
<dbReference type="CDD" id="cd13944">
    <property type="entry name" value="lytB_ispH"/>
    <property type="match status" value="1"/>
</dbReference>
<organism evidence="9 10">
    <name type="scientific">Eiseniibacteriota bacterium</name>
    <dbReference type="NCBI Taxonomy" id="2212470"/>
    <lineage>
        <taxon>Bacteria</taxon>
        <taxon>Candidatus Eiseniibacteriota</taxon>
    </lineage>
</organism>
<protein>
    <submittedName>
        <fullName evidence="9">4-hydroxy-3-methylbut-2-enyl diphosphate reductase</fullName>
        <ecNumber evidence="9">1.17.7.4</ecNumber>
    </submittedName>
</protein>
<dbReference type="Gene3D" id="3.40.50.11270">
    <property type="match status" value="1"/>
</dbReference>
<accession>A0A7Y2H252</accession>
<dbReference type="AlphaFoldDB" id="A0A7Y2H252"/>
<evidence type="ECO:0000256" key="7">
    <source>
        <dbReference type="ARBA" id="ARBA00046313"/>
    </source>
</evidence>
<dbReference type="GO" id="GO:0051539">
    <property type="term" value="F:4 iron, 4 sulfur cluster binding"/>
    <property type="evidence" value="ECO:0007669"/>
    <property type="project" value="UniProtKB-KW"/>
</dbReference>
<evidence type="ECO:0000256" key="1">
    <source>
        <dbReference type="ARBA" id="ARBA00001966"/>
    </source>
</evidence>
<comment type="pathway">
    <text evidence="8">Isoprenoid biosynthesis; dimethylallyl diphosphate biosynthesis; dimethylallyl diphosphate from (2E)-4-hydroxy-3-methylbutenyl diphosphate: step 1/1.</text>
</comment>
<dbReference type="Pfam" id="PF02401">
    <property type="entry name" value="LYTB"/>
    <property type="match status" value="1"/>
</dbReference>
<keyword evidence="6" id="KW-0411">Iron-sulfur</keyword>
<dbReference type="GO" id="GO:0046872">
    <property type="term" value="F:metal ion binding"/>
    <property type="evidence" value="ECO:0007669"/>
    <property type="project" value="UniProtKB-KW"/>
</dbReference>
<dbReference type="GO" id="GO:0051745">
    <property type="term" value="F:4-hydroxy-3-methylbut-2-enyl diphosphate reductase activity"/>
    <property type="evidence" value="ECO:0007669"/>
    <property type="project" value="UniProtKB-EC"/>
</dbReference>
<keyword evidence="5" id="KW-0408">Iron</keyword>
<keyword evidence="4 9" id="KW-0560">Oxidoreductase</keyword>
<reference evidence="9 10" key="1">
    <citation type="submission" date="2020-03" db="EMBL/GenBank/DDBJ databases">
        <title>Metabolic flexibility allows generalist bacteria to become dominant in a frequently disturbed ecosystem.</title>
        <authorList>
            <person name="Chen Y.-J."/>
            <person name="Leung P.M."/>
            <person name="Bay S.K."/>
            <person name="Hugenholtz P."/>
            <person name="Kessler A.J."/>
            <person name="Shelley G."/>
            <person name="Waite D.W."/>
            <person name="Cook P.L."/>
            <person name="Greening C."/>
        </authorList>
    </citation>
    <scope>NUCLEOTIDE SEQUENCE [LARGE SCALE GENOMIC DNA]</scope>
    <source>
        <strain evidence="9">SS_bin_28</strain>
    </source>
</reference>
<dbReference type="PANTHER" id="PTHR31619">
    <property type="entry name" value="4-HYDROXY-3-METHYLBUT-2-ENYL DIPHOSPHATE REDUCTASE, CHLOROPLASTIC"/>
    <property type="match status" value="1"/>
</dbReference>
<comment type="cofactor">
    <cofactor evidence="1">
        <name>[4Fe-4S] cluster</name>
        <dbReference type="ChEBI" id="CHEBI:49883"/>
    </cofactor>
</comment>
<evidence type="ECO:0000313" key="10">
    <source>
        <dbReference type="Proteomes" id="UP000547674"/>
    </source>
</evidence>
<dbReference type="InterPro" id="IPR003451">
    <property type="entry name" value="LytB/IspH"/>
</dbReference>
<name>A0A7Y2H252_UNCEI</name>
<evidence type="ECO:0000256" key="3">
    <source>
        <dbReference type="ARBA" id="ARBA00022723"/>
    </source>
</evidence>
<proteinExistence type="predicted"/>
<dbReference type="PANTHER" id="PTHR31619:SF5">
    <property type="entry name" value="4-HYDROXY-3-METHYLBUT-2-ENYL DIPHOSPHATE REDUCTASE, CHLOROPLASTIC"/>
    <property type="match status" value="1"/>
</dbReference>
<evidence type="ECO:0000256" key="8">
    <source>
        <dbReference type="ARBA" id="ARBA00046314"/>
    </source>
</evidence>